<dbReference type="STRING" id="1685382.AVJ23_15350"/>
<proteinExistence type="predicted"/>
<dbReference type="RefSeq" id="WP_058863098.1">
    <property type="nucleotide sequence ID" value="NZ_LPXO01000010.1"/>
</dbReference>
<organism evidence="2 3">
    <name type="scientific">Pseudoponticoccus marisrubri</name>
    <dbReference type="NCBI Taxonomy" id="1685382"/>
    <lineage>
        <taxon>Bacteria</taxon>
        <taxon>Pseudomonadati</taxon>
        <taxon>Pseudomonadota</taxon>
        <taxon>Alphaproteobacteria</taxon>
        <taxon>Rhodobacterales</taxon>
        <taxon>Roseobacteraceae</taxon>
        <taxon>Pseudoponticoccus</taxon>
    </lineage>
</organism>
<evidence type="ECO:0000256" key="1">
    <source>
        <dbReference type="SAM" id="SignalP"/>
    </source>
</evidence>
<dbReference type="AlphaFoldDB" id="A0A0W7WH13"/>
<dbReference type="Proteomes" id="UP000054396">
    <property type="component" value="Unassembled WGS sequence"/>
</dbReference>
<dbReference type="Gene3D" id="3.30.1150.10">
    <property type="match status" value="1"/>
</dbReference>
<gene>
    <name evidence="2" type="ORF">AVJ23_15350</name>
</gene>
<evidence type="ECO:0008006" key="4">
    <source>
        <dbReference type="Google" id="ProtNLM"/>
    </source>
</evidence>
<accession>A0A0W7WH13</accession>
<feature type="signal peptide" evidence="1">
    <location>
        <begin position="1"/>
        <end position="21"/>
    </location>
</feature>
<evidence type="ECO:0000313" key="2">
    <source>
        <dbReference type="EMBL" id="KUF09823.1"/>
    </source>
</evidence>
<feature type="chain" id="PRO_5006936311" description="TonB C-terminal domain-containing protein" evidence="1">
    <location>
        <begin position="22"/>
        <end position="146"/>
    </location>
</feature>
<sequence>MTRWLPVLALGLCVLAVDAGAAETRPEPVIYAAPDCTSDSGGAGSDYAAQFAAAVQRCWVLDPADRAARVSLTLGFALTPDGRVKPDSLTLRHASGGDPGAIRRAFGAARRAVLRCQGSSGYPLPRERYAEWRRVELCFSPAKPAK</sequence>
<evidence type="ECO:0000313" key="3">
    <source>
        <dbReference type="Proteomes" id="UP000054396"/>
    </source>
</evidence>
<dbReference type="OrthoDB" id="7161229at2"/>
<comment type="caution">
    <text evidence="2">The sequence shown here is derived from an EMBL/GenBank/DDBJ whole genome shotgun (WGS) entry which is preliminary data.</text>
</comment>
<dbReference type="EMBL" id="LPXO01000010">
    <property type="protein sequence ID" value="KUF09823.1"/>
    <property type="molecule type" value="Genomic_DNA"/>
</dbReference>
<protein>
    <recommendedName>
        <fullName evidence="4">TonB C-terminal domain-containing protein</fullName>
    </recommendedName>
</protein>
<dbReference type="SUPFAM" id="SSF74653">
    <property type="entry name" value="TolA/TonB C-terminal domain"/>
    <property type="match status" value="1"/>
</dbReference>
<name>A0A0W7WH13_9RHOB</name>
<keyword evidence="1" id="KW-0732">Signal</keyword>
<keyword evidence="3" id="KW-1185">Reference proteome</keyword>
<reference evidence="2 3" key="1">
    <citation type="submission" date="2015-12" db="EMBL/GenBank/DDBJ databases">
        <authorList>
            <person name="Shamseldin A."/>
            <person name="Moawad H."/>
            <person name="Abd El-Rahim W.M."/>
            <person name="Sadowsky M.J."/>
        </authorList>
    </citation>
    <scope>NUCLEOTIDE SEQUENCE [LARGE SCALE GENOMIC DNA]</scope>
    <source>
        <strain evidence="2 3">SJ5A-1</strain>
    </source>
</reference>